<reference evidence="5" key="1">
    <citation type="submission" date="2019-04" db="EMBL/GenBank/DDBJ databases">
        <authorList>
            <consortium name="Pathogen Informatics"/>
        </authorList>
    </citation>
    <scope>NUCLEOTIDE SEQUENCE</scope>
    <source>
        <strain evidence="5">NCTC9183</strain>
    </source>
</reference>
<dbReference type="InterPro" id="IPR011642">
    <property type="entry name" value="Gate_dom"/>
</dbReference>
<dbReference type="InterPro" id="IPR011640">
    <property type="entry name" value="Fe2_transport_prot_B_C"/>
</dbReference>
<dbReference type="Pfam" id="PF07664">
    <property type="entry name" value="FeoB_C"/>
    <property type="match status" value="1"/>
</dbReference>
<dbReference type="PANTHER" id="PTHR43185">
    <property type="entry name" value="FERROUS IRON TRANSPORT PROTEIN B"/>
    <property type="match status" value="1"/>
</dbReference>
<dbReference type="InterPro" id="IPR050860">
    <property type="entry name" value="FeoB_GTPase"/>
</dbReference>
<evidence type="ECO:0000256" key="1">
    <source>
        <dbReference type="ARBA" id="ARBA00031200"/>
    </source>
</evidence>
<keyword evidence="2" id="KW-1133">Transmembrane helix</keyword>
<dbReference type="Proteomes" id="UP000507695">
    <property type="component" value="Unassembled WGS sequence"/>
</dbReference>
<dbReference type="GO" id="GO:0015093">
    <property type="term" value="F:ferrous iron transmembrane transporter activity"/>
    <property type="evidence" value="ECO:0007669"/>
    <property type="project" value="InterPro"/>
</dbReference>
<name>A0A4P0YHN8_KLEPN</name>
<feature type="transmembrane region" description="Helical" evidence="2">
    <location>
        <begin position="200"/>
        <end position="221"/>
    </location>
</feature>
<sequence length="236" mass="25553">MAILTGLMLKHTIMRGEASPFVMELPVYHVPHIKSLIIQTWQRLKGFVLRAGKVIVIVSIFLSALNSFSLSGKVVDNINDSALASVSRVITPVFKPIGVHEDNWQATVGLFTGAMAKEVVVGTLNTLYTAEDIQNEEFNPQTFSLGEELLAAVDETWQGLKDTFSLSILANPIEASKGDGEMATGAMGVMGSKFGSAAAAYSYLIFVLLYIPCISVMGAIARESSRGWMTFSILWG</sequence>
<feature type="domain" description="Ferrous iron transport protein B C-terminal" evidence="3">
    <location>
        <begin position="1"/>
        <end position="43"/>
    </location>
</feature>
<dbReference type="PANTHER" id="PTHR43185:SF1">
    <property type="entry name" value="FE(2+) TRANSPORTER FEOB"/>
    <property type="match status" value="1"/>
</dbReference>
<keyword evidence="2" id="KW-0472">Membrane</keyword>
<dbReference type="AlphaFoldDB" id="A0A4P0YHN8"/>
<organism evidence="5">
    <name type="scientific">Klebsiella pneumoniae</name>
    <dbReference type="NCBI Taxonomy" id="573"/>
    <lineage>
        <taxon>Bacteria</taxon>
        <taxon>Pseudomonadati</taxon>
        <taxon>Pseudomonadota</taxon>
        <taxon>Gammaproteobacteria</taxon>
        <taxon>Enterobacterales</taxon>
        <taxon>Enterobacteriaceae</taxon>
        <taxon>Klebsiella/Raoultella group</taxon>
        <taxon>Klebsiella</taxon>
        <taxon>Klebsiella pneumoniae complex</taxon>
    </lineage>
</organism>
<evidence type="ECO:0000259" key="4">
    <source>
        <dbReference type="Pfam" id="PF07670"/>
    </source>
</evidence>
<evidence type="ECO:0000259" key="3">
    <source>
        <dbReference type="Pfam" id="PF07664"/>
    </source>
</evidence>
<dbReference type="Pfam" id="PF07670">
    <property type="entry name" value="Gate"/>
    <property type="match status" value="1"/>
</dbReference>
<evidence type="ECO:0000313" key="5">
    <source>
        <dbReference type="EMBL" id="VTM59905.1"/>
    </source>
</evidence>
<gene>
    <name evidence="5" type="primary">feoB_4</name>
    <name evidence="5" type="ORF">NCTC9183_06540</name>
</gene>
<protein>
    <recommendedName>
        <fullName evidence="1">Ferrous iron transport protein B</fullName>
    </recommendedName>
</protein>
<dbReference type="GO" id="GO:0005886">
    <property type="term" value="C:plasma membrane"/>
    <property type="evidence" value="ECO:0007669"/>
    <property type="project" value="TreeGrafter"/>
</dbReference>
<proteinExistence type="predicted"/>
<feature type="domain" description="Nucleoside transporter/FeoB GTPase Gate" evidence="4">
    <location>
        <begin position="48"/>
        <end position="223"/>
    </location>
</feature>
<keyword evidence="2" id="KW-0812">Transmembrane</keyword>
<dbReference type="EMBL" id="CABDVL010000003">
    <property type="protein sequence ID" value="VTM59905.1"/>
    <property type="molecule type" value="Genomic_DNA"/>
</dbReference>
<evidence type="ECO:0000256" key="2">
    <source>
        <dbReference type="SAM" id="Phobius"/>
    </source>
</evidence>
<accession>A0A4P0YHN8</accession>